<feature type="transmembrane region" description="Helical" evidence="2">
    <location>
        <begin position="156"/>
        <end position="177"/>
    </location>
</feature>
<keyword evidence="5" id="KW-1185">Reference proteome</keyword>
<feature type="domain" description="P-type ATPase A" evidence="3">
    <location>
        <begin position="179"/>
        <end position="231"/>
    </location>
</feature>
<evidence type="ECO:0000259" key="3">
    <source>
        <dbReference type="Pfam" id="PF00122"/>
    </source>
</evidence>
<sequence length="317" mass="34888">MLVARLSLSHSSPSASPSHHPLFITAHSAAYQELQEKATCHALFRSIALEITIKDFEDGNHIPVQIDVALIFLEAKNGTNTIPTQFGNWKRNVKVNVGVGPGAYYSRMAQQPSWHQYGLAQQAFVAPQFASQGEVTRSLKHGSKLLSILLEVMKRIVYGGSITFAVLLVIFVAGEAIDITRGGRREKVSIYDVVVGDVIPLNIDDQVPADGLLIKGHSLCIDESSMTGESKIMLSVELTKLPLLEKLFLENNKLTVLPPELGIVKKQKVLTVDCNMLVSVPETIPTDFRGKHYQQNSDTLLFVAVSDRFPADANYRP</sequence>
<dbReference type="PANTHER" id="PTHR24093:SF520">
    <property type="entry name" value="CALCIUM-TRANSPORTING ATPASE 9, PLASMA MEMBRANE-TYPE"/>
    <property type="match status" value="1"/>
</dbReference>
<proteinExistence type="predicted"/>
<dbReference type="SUPFAM" id="SSF52075">
    <property type="entry name" value="Outer arm dynein light chain 1"/>
    <property type="match status" value="1"/>
</dbReference>
<dbReference type="InterPro" id="IPR059000">
    <property type="entry name" value="ATPase_P-type_domA"/>
</dbReference>
<reference evidence="4 5" key="1">
    <citation type="journal article" date="2018" name="Mol. Plant">
        <title>The genome of Artemisia annua provides insight into the evolution of Asteraceae family and artemisinin biosynthesis.</title>
        <authorList>
            <person name="Shen Q."/>
            <person name="Zhang L."/>
            <person name="Liao Z."/>
            <person name="Wang S."/>
            <person name="Yan T."/>
            <person name="Shi P."/>
            <person name="Liu M."/>
            <person name="Fu X."/>
            <person name="Pan Q."/>
            <person name="Wang Y."/>
            <person name="Lv Z."/>
            <person name="Lu X."/>
            <person name="Zhang F."/>
            <person name="Jiang W."/>
            <person name="Ma Y."/>
            <person name="Chen M."/>
            <person name="Hao X."/>
            <person name="Li L."/>
            <person name="Tang Y."/>
            <person name="Lv G."/>
            <person name="Zhou Y."/>
            <person name="Sun X."/>
            <person name="Brodelius P.E."/>
            <person name="Rose J.K.C."/>
            <person name="Tang K."/>
        </authorList>
    </citation>
    <scope>NUCLEOTIDE SEQUENCE [LARGE SCALE GENOMIC DNA]</scope>
    <source>
        <strain evidence="5">cv. Huhao1</strain>
        <tissue evidence="4">Leaf</tissue>
    </source>
</reference>
<evidence type="ECO:0000313" key="5">
    <source>
        <dbReference type="Proteomes" id="UP000245207"/>
    </source>
</evidence>
<dbReference type="GO" id="GO:0005388">
    <property type="term" value="F:P-type calcium transporter activity"/>
    <property type="evidence" value="ECO:0007669"/>
    <property type="project" value="TreeGrafter"/>
</dbReference>
<protein>
    <submittedName>
        <fullName evidence="4">P-type ATPase</fullName>
    </submittedName>
</protein>
<keyword evidence="2" id="KW-0472">Membrane</keyword>
<name>A0A2U1L3X1_ARTAN</name>
<dbReference type="GO" id="GO:0005886">
    <property type="term" value="C:plasma membrane"/>
    <property type="evidence" value="ECO:0007669"/>
    <property type="project" value="TreeGrafter"/>
</dbReference>
<keyword evidence="2" id="KW-0812">Transmembrane</keyword>
<dbReference type="Proteomes" id="UP000245207">
    <property type="component" value="Unassembled WGS sequence"/>
</dbReference>
<evidence type="ECO:0000256" key="1">
    <source>
        <dbReference type="ARBA" id="ARBA00022842"/>
    </source>
</evidence>
<keyword evidence="1" id="KW-0460">Magnesium</keyword>
<accession>A0A2U1L3X1</accession>
<dbReference type="SUPFAM" id="SSF81653">
    <property type="entry name" value="Calcium ATPase, transduction domain A"/>
    <property type="match status" value="1"/>
</dbReference>
<dbReference type="PANTHER" id="PTHR24093">
    <property type="entry name" value="CATION TRANSPORTING ATPASE"/>
    <property type="match status" value="1"/>
</dbReference>
<evidence type="ECO:0000313" key="4">
    <source>
        <dbReference type="EMBL" id="PWA43690.1"/>
    </source>
</evidence>
<keyword evidence="2" id="KW-1133">Transmembrane helix</keyword>
<dbReference type="EMBL" id="PKPP01011695">
    <property type="protein sequence ID" value="PWA43690.1"/>
    <property type="molecule type" value="Genomic_DNA"/>
</dbReference>
<dbReference type="AlphaFoldDB" id="A0A2U1L3X1"/>
<dbReference type="Gene3D" id="2.70.150.10">
    <property type="entry name" value="Calcium-transporting ATPase, cytoplasmic transduction domain A"/>
    <property type="match status" value="1"/>
</dbReference>
<gene>
    <name evidence="4" type="ORF">CTI12_AA533450</name>
</gene>
<evidence type="ECO:0000256" key="2">
    <source>
        <dbReference type="SAM" id="Phobius"/>
    </source>
</evidence>
<dbReference type="STRING" id="35608.A0A2U1L3X1"/>
<dbReference type="OrthoDB" id="3352408at2759"/>
<dbReference type="InterPro" id="IPR008250">
    <property type="entry name" value="ATPase_P-typ_transduc_dom_A_sf"/>
</dbReference>
<organism evidence="4 5">
    <name type="scientific">Artemisia annua</name>
    <name type="common">Sweet wormwood</name>
    <dbReference type="NCBI Taxonomy" id="35608"/>
    <lineage>
        <taxon>Eukaryota</taxon>
        <taxon>Viridiplantae</taxon>
        <taxon>Streptophyta</taxon>
        <taxon>Embryophyta</taxon>
        <taxon>Tracheophyta</taxon>
        <taxon>Spermatophyta</taxon>
        <taxon>Magnoliopsida</taxon>
        <taxon>eudicotyledons</taxon>
        <taxon>Gunneridae</taxon>
        <taxon>Pentapetalae</taxon>
        <taxon>asterids</taxon>
        <taxon>campanulids</taxon>
        <taxon>Asterales</taxon>
        <taxon>Asteraceae</taxon>
        <taxon>Asteroideae</taxon>
        <taxon>Anthemideae</taxon>
        <taxon>Artemisiinae</taxon>
        <taxon>Artemisia</taxon>
    </lineage>
</organism>
<comment type="caution">
    <text evidence="4">The sequence shown here is derived from an EMBL/GenBank/DDBJ whole genome shotgun (WGS) entry which is preliminary data.</text>
</comment>
<dbReference type="Pfam" id="PF00122">
    <property type="entry name" value="E1-E2_ATPase"/>
    <property type="match status" value="1"/>
</dbReference>